<accession>A0ABQ9HCG5</accession>
<comment type="caution">
    <text evidence="1">The sequence shown here is derived from an EMBL/GenBank/DDBJ whole genome shotgun (WGS) entry which is preliminary data.</text>
</comment>
<gene>
    <name evidence="1" type="ORF">PR048_018504</name>
</gene>
<proteinExistence type="predicted"/>
<reference evidence="1 2" key="1">
    <citation type="submission" date="2023-02" db="EMBL/GenBank/DDBJ databases">
        <title>LHISI_Scaffold_Assembly.</title>
        <authorList>
            <person name="Stuart O.P."/>
            <person name="Cleave R."/>
            <person name="Magrath M.J.L."/>
            <person name="Mikheyev A.S."/>
        </authorList>
    </citation>
    <scope>NUCLEOTIDE SEQUENCE [LARGE SCALE GENOMIC DNA]</scope>
    <source>
        <strain evidence="1">Daus_M_001</strain>
        <tissue evidence="1">Leg muscle</tissue>
    </source>
</reference>
<organism evidence="1 2">
    <name type="scientific">Dryococelus australis</name>
    <dbReference type="NCBI Taxonomy" id="614101"/>
    <lineage>
        <taxon>Eukaryota</taxon>
        <taxon>Metazoa</taxon>
        <taxon>Ecdysozoa</taxon>
        <taxon>Arthropoda</taxon>
        <taxon>Hexapoda</taxon>
        <taxon>Insecta</taxon>
        <taxon>Pterygota</taxon>
        <taxon>Neoptera</taxon>
        <taxon>Polyneoptera</taxon>
        <taxon>Phasmatodea</taxon>
        <taxon>Verophasmatodea</taxon>
        <taxon>Anareolatae</taxon>
        <taxon>Phasmatidae</taxon>
        <taxon>Eurycanthinae</taxon>
        <taxon>Dryococelus</taxon>
    </lineage>
</organism>
<evidence type="ECO:0000313" key="2">
    <source>
        <dbReference type="Proteomes" id="UP001159363"/>
    </source>
</evidence>
<keyword evidence="2" id="KW-1185">Reference proteome</keyword>
<dbReference type="Gene3D" id="3.90.70.10">
    <property type="entry name" value="Cysteine proteinases"/>
    <property type="match status" value="1"/>
</dbReference>
<sequence>MKAGACLSFIMPRPRSCAADIDTVLQTIRRFKEQIVNEDGSIAKKNSGVWTNISESLNYDISSNYAYTITRKVDIFVQNQTKMGIFLSENSTRVDMNDQQFVVTLSPEEWSRMKPEELMYKCVDKDKPNRRNRAYHIIPPNSDWTDTLNEHFWDHTSFSCALSFKRAKVYKSGTPFLTIFGRCKSCSSSISGFLHQKPNENRHVHINFKYRGPFVDCSAGSKRILKGRRRRSALKEHVEKNVSACTVRREETRRSMHLGDNEPSHMPTLNALRLAKSRELKSRYVDDDPILAVGKLKYSAEYYSTIREIGLDPFHNHSFPTVASDATGGIIAKLKRPFGNVSGVVYLYSVAVHHMLSESHNNLRIHHFLESWLRRGAPVPKEADNCPKENSFPEGVENEDETPTDFMTWAHQIISEVKGNLAEEEGDHDNLHFLPEIVVCIAKLMKFLPLWSAIIVPKFGYGSLTSSRGSVESIFKDIKHRNFQNVHLPTTMNRNPLKITKWGNEIGCSKNNQGKKVLMQRETDASQVIKNAVSLDISQNTTREDGIEVIGNDKLNNSKYKTGIISAHTPKCFACFRGDFPTGAHICSVCGTPVRAAFSECSILYGRSEEGYGEKCLCVKCADKVRTAGNSSSAKDIQEDSAKENWRGLTSLPPKKRQRHSYLEPSSEFEETGMPTPLSAVTVGLFKNGNRVSSLQAISLCGQKFILTNTCSFVSLDHILAASYTDSVHYKDFVQNNNNITIFKVVEGLARNNTTSGTYRQRAEVLRPICESSILSTNLTQVISTSAAKAMANRLLAYFPSVTETSKCTNIKCVTKNSILRPVISIAIEIQSLNNLEAYINQFLAEEKMQCSENCDGLKAIVSTSSNQHLLIEVVNSSIVSNPSDIAYPFEVPLKEVPRKITLKKSRDTYFLRGVVATTSSSHSGRYKKTLGINVVGHYVACCLRPALKWEIYNDLCNSSSMAKQNITVNCEFLLYTIKFIRFLGVFFPKQAT</sequence>
<name>A0ABQ9HCG5_9NEOP</name>
<dbReference type="EMBL" id="JARBHB010000006">
    <property type="protein sequence ID" value="KAJ8882016.1"/>
    <property type="molecule type" value="Genomic_DNA"/>
</dbReference>
<evidence type="ECO:0000313" key="1">
    <source>
        <dbReference type="EMBL" id="KAJ8882016.1"/>
    </source>
</evidence>
<protein>
    <submittedName>
        <fullName evidence="1">Uncharacterized protein</fullName>
    </submittedName>
</protein>
<dbReference type="Proteomes" id="UP001159363">
    <property type="component" value="Chromosome 5"/>
</dbReference>